<feature type="compositionally biased region" description="Basic and acidic residues" evidence="1">
    <location>
        <begin position="184"/>
        <end position="195"/>
    </location>
</feature>
<feature type="region of interest" description="Disordered" evidence="1">
    <location>
        <begin position="159"/>
        <end position="220"/>
    </location>
</feature>
<feature type="compositionally biased region" description="Basic and acidic residues" evidence="1">
    <location>
        <begin position="208"/>
        <end position="217"/>
    </location>
</feature>
<dbReference type="AlphaFoldDB" id="A0A8E2DJ93"/>
<feature type="compositionally biased region" description="Basic and acidic residues" evidence="1">
    <location>
        <begin position="331"/>
        <end position="352"/>
    </location>
</feature>
<organism evidence="2 3">
    <name type="scientific">Obba rivulosa</name>
    <dbReference type="NCBI Taxonomy" id="1052685"/>
    <lineage>
        <taxon>Eukaryota</taxon>
        <taxon>Fungi</taxon>
        <taxon>Dikarya</taxon>
        <taxon>Basidiomycota</taxon>
        <taxon>Agaricomycotina</taxon>
        <taxon>Agaricomycetes</taxon>
        <taxon>Polyporales</taxon>
        <taxon>Gelatoporiaceae</taxon>
        <taxon>Obba</taxon>
    </lineage>
</organism>
<dbReference type="PANTHER" id="PTHR13237:SF9">
    <property type="entry name" value="NEUROGUIDIN"/>
    <property type="match status" value="1"/>
</dbReference>
<reference evidence="2 3" key="1">
    <citation type="submission" date="2016-07" db="EMBL/GenBank/DDBJ databases">
        <title>Draft genome of the white-rot fungus Obba rivulosa 3A-2.</title>
        <authorList>
            <consortium name="DOE Joint Genome Institute"/>
            <person name="Miettinen O."/>
            <person name="Riley R."/>
            <person name="Acob R."/>
            <person name="Barry K."/>
            <person name="Cullen D."/>
            <person name="De Vries R."/>
            <person name="Hainaut M."/>
            <person name="Hatakka A."/>
            <person name="Henrissat B."/>
            <person name="Hilden K."/>
            <person name="Kuo R."/>
            <person name="Labutti K."/>
            <person name="Lipzen A."/>
            <person name="Makela M.R."/>
            <person name="Sandor L."/>
            <person name="Spatafora J.W."/>
            <person name="Grigoriev I.V."/>
            <person name="Hibbett D.S."/>
        </authorList>
    </citation>
    <scope>NUCLEOTIDE SEQUENCE [LARGE SCALE GENOMIC DNA]</scope>
    <source>
        <strain evidence="2 3">3A-2</strain>
    </source>
</reference>
<gene>
    <name evidence="2" type="ORF">OBBRIDRAFT_794606</name>
</gene>
<evidence type="ECO:0000313" key="3">
    <source>
        <dbReference type="Proteomes" id="UP000250043"/>
    </source>
</evidence>
<evidence type="ECO:0000313" key="2">
    <source>
        <dbReference type="EMBL" id="OCH89097.1"/>
    </source>
</evidence>
<feature type="region of interest" description="Disordered" evidence="1">
    <location>
        <begin position="91"/>
        <end position="112"/>
    </location>
</feature>
<dbReference type="PANTHER" id="PTHR13237">
    <property type="entry name" value="SOMETHING ABOUT SILENCING PROTEIN 10-RELATED"/>
    <property type="match status" value="1"/>
</dbReference>
<feature type="region of interest" description="Disordered" evidence="1">
    <location>
        <begin position="326"/>
        <end position="386"/>
    </location>
</feature>
<evidence type="ECO:0000256" key="1">
    <source>
        <dbReference type="SAM" id="MobiDB-lite"/>
    </source>
</evidence>
<name>A0A8E2DJ93_9APHY</name>
<dbReference type="Pfam" id="PF04000">
    <property type="entry name" value="Sas10_Utp3"/>
    <property type="match status" value="1"/>
</dbReference>
<dbReference type="OrthoDB" id="203440at2759"/>
<sequence>MSSMQDQARTVIEAAADDAQVMEFCEVVDEIKRGMSSARELVKSLREKQSTTSDLDTKNGISLLSLKHHLMISYLQSLILVSARRGLGESLDERSLPSAPFSAPTRGARGSGVGDRIDSMIEARVVLEKIKVLEGRMKYQIDKLVRVAEEASSAQNVINDPLAFKPNPQALMDQESGSEDGEGEGGKDERKRDGIYRPPKLAPVPYTESRKDKDKSRRVPVPSALASLAHLDPSKPFVESTSGLGSTPALTSQRARELQRMTEFEEENMMRLVMKKKDAKRRKQDEENLALGGLPGASGRRTRGPGLEDEFGDILRSVERPRAGVLGDGYEELRQRSKKDTVLARSRARGEDNFDNLGEDGPRQRKKSRFEKEVKSAKKRMSTKRR</sequence>
<dbReference type="GO" id="GO:0000462">
    <property type="term" value="P:maturation of SSU-rRNA from tricistronic rRNA transcript (SSU-rRNA, 5.8S rRNA, LSU-rRNA)"/>
    <property type="evidence" value="ECO:0007669"/>
    <property type="project" value="TreeGrafter"/>
</dbReference>
<proteinExistence type="predicted"/>
<evidence type="ECO:0008006" key="4">
    <source>
        <dbReference type="Google" id="ProtNLM"/>
    </source>
</evidence>
<accession>A0A8E2DJ93</accession>
<feature type="compositionally biased region" description="Basic residues" evidence="1">
    <location>
        <begin position="377"/>
        <end position="386"/>
    </location>
</feature>
<dbReference type="GO" id="GO:0032040">
    <property type="term" value="C:small-subunit processome"/>
    <property type="evidence" value="ECO:0007669"/>
    <property type="project" value="TreeGrafter"/>
</dbReference>
<protein>
    <recommendedName>
        <fullName evidence="4">Neuroguidin</fullName>
    </recommendedName>
</protein>
<dbReference type="Proteomes" id="UP000250043">
    <property type="component" value="Unassembled WGS sequence"/>
</dbReference>
<dbReference type="InterPro" id="IPR007146">
    <property type="entry name" value="Sas10/Utp3/C1D"/>
</dbReference>
<feature type="region of interest" description="Disordered" evidence="1">
    <location>
        <begin position="277"/>
        <end position="313"/>
    </location>
</feature>
<keyword evidence="3" id="KW-1185">Reference proteome</keyword>
<dbReference type="EMBL" id="KV722435">
    <property type="protein sequence ID" value="OCH89097.1"/>
    <property type="molecule type" value="Genomic_DNA"/>
</dbReference>